<evidence type="ECO:0000313" key="2">
    <source>
        <dbReference type="EMBL" id="CAL1609379.1"/>
    </source>
</evidence>
<dbReference type="AlphaFoldDB" id="A0AAV2M7Z1"/>
<dbReference type="Proteomes" id="UP001497482">
    <property type="component" value="Chromosome 6"/>
</dbReference>
<protein>
    <submittedName>
        <fullName evidence="2">Uncharacterized protein</fullName>
    </submittedName>
</protein>
<dbReference type="EMBL" id="OZ035828">
    <property type="protein sequence ID" value="CAL1609379.1"/>
    <property type="molecule type" value="Genomic_DNA"/>
</dbReference>
<proteinExistence type="predicted"/>
<feature type="compositionally biased region" description="Polar residues" evidence="1">
    <location>
        <begin position="79"/>
        <end position="101"/>
    </location>
</feature>
<gene>
    <name evidence="2" type="ORF">KC01_LOCUS36137</name>
</gene>
<evidence type="ECO:0000256" key="1">
    <source>
        <dbReference type="SAM" id="MobiDB-lite"/>
    </source>
</evidence>
<feature type="compositionally biased region" description="Low complexity" evidence="1">
    <location>
        <begin position="50"/>
        <end position="62"/>
    </location>
</feature>
<accession>A0AAV2M7Z1</accession>
<organism evidence="2 3">
    <name type="scientific">Knipowitschia caucasica</name>
    <name type="common">Caucasian dwarf goby</name>
    <name type="synonym">Pomatoschistus caucasicus</name>
    <dbReference type="NCBI Taxonomy" id="637954"/>
    <lineage>
        <taxon>Eukaryota</taxon>
        <taxon>Metazoa</taxon>
        <taxon>Chordata</taxon>
        <taxon>Craniata</taxon>
        <taxon>Vertebrata</taxon>
        <taxon>Euteleostomi</taxon>
        <taxon>Actinopterygii</taxon>
        <taxon>Neopterygii</taxon>
        <taxon>Teleostei</taxon>
        <taxon>Neoteleostei</taxon>
        <taxon>Acanthomorphata</taxon>
        <taxon>Gobiaria</taxon>
        <taxon>Gobiiformes</taxon>
        <taxon>Gobioidei</taxon>
        <taxon>Gobiidae</taxon>
        <taxon>Gobiinae</taxon>
        <taxon>Knipowitschia</taxon>
    </lineage>
</organism>
<reference evidence="2 3" key="1">
    <citation type="submission" date="2024-04" db="EMBL/GenBank/DDBJ databases">
        <authorList>
            <person name="Waldvogel A.-M."/>
            <person name="Schoenle A."/>
        </authorList>
    </citation>
    <scope>NUCLEOTIDE SEQUENCE [LARGE SCALE GENOMIC DNA]</scope>
</reference>
<name>A0AAV2M7Z1_KNICA</name>
<keyword evidence="3" id="KW-1185">Reference proteome</keyword>
<sequence>MASFRHFFVQNTPNNHQGGGVAAEAAVVLCHEIDVDIVPSPGKRPASAQGLSPGPGVVPGLSRENEDGPVGILELSPNFKETLQSPDQRLTRSAQSTGEEA</sequence>
<evidence type="ECO:0000313" key="3">
    <source>
        <dbReference type="Proteomes" id="UP001497482"/>
    </source>
</evidence>
<feature type="region of interest" description="Disordered" evidence="1">
    <location>
        <begin position="40"/>
        <end position="101"/>
    </location>
</feature>